<dbReference type="InterPro" id="IPR002937">
    <property type="entry name" value="Amino_oxidase"/>
</dbReference>
<organism evidence="2 3">
    <name type="scientific">Rhizophagus clarus</name>
    <dbReference type="NCBI Taxonomy" id="94130"/>
    <lineage>
        <taxon>Eukaryota</taxon>
        <taxon>Fungi</taxon>
        <taxon>Fungi incertae sedis</taxon>
        <taxon>Mucoromycota</taxon>
        <taxon>Glomeromycotina</taxon>
        <taxon>Glomeromycetes</taxon>
        <taxon>Glomerales</taxon>
        <taxon>Glomeraceae</taxon>
        <taxon>Rhizophagus</taxon>
    </lineage>
</organism>
<dbReference type="Gene3D" id="1.20.1440.240">
    <property type="match status" value="1"/>
</dbReference>
<evidence type="ECO:0000313" key="2">
    <source>
        <dbReference type="EMBL" id="GES85607.1"/>
    </source>
</evidence>
<protein>
    <submittedName>
        <fullName evidence="2">NAD(P)/FAD-dependent oxidoreductase</fullName>
    </submittedName>
</protein>
<dbReference type="SUPFAM" id="SSF51905">
    <property type="entry name" value="FAD/NAD(P)-binding domain"/>
    <property type="match status" value="1"/>
</dbReference>
<reference evidence="2" key="1">
    <citation type="submission" date="2019-10" db="EMBL/GenBank/DDBJ databases">
        <title>Conservation and host-specific expression of non-tandemly repeated heterogenous ribosome RNA gene in arbuscular mycorrhizal fungi.</title>
        <authorList>
            <person name="Maeda T."/>
            <person name="Kobayashi Y."/>
            <person name="Nakagawa T."/>
            <person name="Ezawa T."/>
            <person name="Yamaguchi K."/>
            <person name="Bino T."/>
            <person name="Nishimoto Y."/>
            <person name="Shigenobu S."/>
            <person name="Kawaguchi M."/>
        </authorList>
    </citation>
    <scope>NUCLEOTIDE SEQUENCE</scope>
    <source>
        <strain evidence="2">HR1</strain>
    </source>
</reference>
<dbReference type="PANTHER" id="PTHR10742:SF342">
    <property type="entry name" value="AMINE OXIDASE"/>
    <property type="match status" value="1"/>
</dbReference>
<dbReference type="GO" id="GO:0001716">
    <property type="term" value="F:L-amino-acid oxidase activity"/>
    <property type="evidence" value="ECO:0007669"/>
    <property type="project" value="TreeGrafter"/>
</dbReference>
<evidence type="ECO:0000313" key="3">
    <source>
        <dbReference type="Proteomes" id="UP000615446"/>
    </source>
</evidence>
<dbReference type="Gene3D" id="3.50.50.60">
    <property type="entry name" value="FAD/NAD(P)-binding domain"/>
    <property type="match status" value="1"/>
</dbReference>
<name>A0A8H3LGM2_9GLOM</name>
<dbReference type="Gene3D" id="3.90.660.10">
    <property type="match status" value="1"/>
</dbReference>
<dbReference type="PANTHER" id="PTHR10742">
    <property type="entry name" value="FLAVIN MONOAMINE OXIDASE"/>
    <property type="match status" value="1"/>
</dbReference>
<sequence>MSIVHSAHHNILNRQPPTYNYGIPRSIRSVCVFLNICMRLNNNRAPGVFEPKVPENKKKQPDPKICIIGAGMSAGLKNFEILECSNRVGGRVLTKYFSDVKEDKLYGEYGAMRLPKSKCDNCHGQSGSTCDNCHGHHRNSHGHQMVFDTICYLNKINKYAEDYRIDLINFIFTDAEENGRYFYNNKRDESCNIMTQKYADENFDALGFPQTVSKDYRKLYEDALSQFFDELDKDIRFGIKKLMEYDGYSVYSYLKEIYLPGKIPKEDIEETIAAMEMTESATGLFRLAFTEAVMDGYTFLHKNQEWKTIKYGMQRFPDAFKPTLEEKYIKYNRKVFKLKNEGNKVRVYWEGDDNGQIYDEVIVTCPLGVVRQWELPDELDKCSEKDYIKRRAIRELNYDNSAKIFLKFKSRFWERGERSIVGGNSSTDLPIRTVIYPSYYVGDSTDKQAILLGSYTWANDAAKYAPYSQKENVKLCLKNLKTLHPEANLDEEWCDVDPEHGDSSIYWPNEPTTVGAFALFGPSQYTNLLYKMLKDSNSNIHWAGEHTDIHHAWIIGALNSAVRVVKEVLYRTNNVNLWNNLLNSDAGKELLCNCEWLKCDDIVKEK</sequence>
<feature type="domain" description="Amine oxidase" evidence="1">
    <location>
        <begin position="276"/>
        <end position="569"/>
    </location>
</feature>
<dbReference type="InterPro" id="IPR050281">
    <property type="entry name" value="Flavin_monoamine_oxidase"/>
</dbReference>
<comment type="caution">
    <text evidence="2">The sequence shown here is derived from an EMBL/GenBank/DDBJ whole genome shotgun (WGS) entry which is preliminary data.</text>
</comment>
<dbReference type="Pfam" id="PF01593">
    <property type="entry name" value="Amino_oxidase"/>
    <property type="match status" value="1"/>
</dbReference>
<proteinExistence type="predicted"/>
<dbReference type="GO" id="GO:0009063">
    <property type="term" value="P:amino acid catabolic process"/>
    <property type="evidence" value="ECO:0007669"/>
    <property type="project" value="TreeGrafter"/>
</dbReference>
<dbReference type="OrthoDB" id="7777654at2759"/>
<dbReference type="EMBL" id="BLAL01000156">
    <property type="protein sequence ID" value="GES85607.1"/>
    <property type="molecule type" value="Genomic_DNA"/>
</dbReference>
<evidence type="ECO:0000259" key="1">
    <source>
        <dbReference type="Pfam" id="PF01593"/>
    </source>
</evidence>
<accession>A0A8H3LGM2</accession>
<dbReference type="SUPFAM" id="SSF54373">
    <property type="entry name" value="FAD-linked reductases, C-terminal domain"/>
    <property type="match status" value="1"/>
</dbReference>
<dbReference type="Proteomes" id="UP000615446">
    <property type="component" value="Unassembled WGS sequence"/>
</dbReference>
<gene>
    <name evidence="2" type="ORF">RCL2_001271200</name>
</gene>
<dbReference type="AlphaFoldDB" id="A0A8H3LGM2"/>
<dbReference type="InterPro" id="IPR036188">
    <property type="entry name" value="FAD/NAD-bd_sf"/>
</dbReference>